<dbReference type="Pfam" id="PF23607">
    <property type="entry name" value="WZC_N"/>
    <property type="match status" value="1"/>
</dbReference>
<dbReference type="InterPro" id="IPR003856">
    <property type="entry name" value="LPS_length_determ_N"/>
</dbReference>
<dbReference type="EMBL" id="LSTO01000003">
    <property type="protein sequence ID" value="OWW18575.1"/>
    <property type="molecule type" value="Genomic_DNA"/>
</dbReference>
<accession>A0A254T7M7</accession>
<evidence type="ECO:0000256" key="5">
    <source>
        <dbReference type="ARBA" id="ARBA00022679"/>
    </source>
</evidence>
<comment type="catalytic activity">
    <reaction evidence="14">
        <text>L-tyrosyl-[protein] + ATP = O-phospho-L-tyrosyl-[protein] + ADP + H(+)</text>
        <dbReference type="Rhea" id="RHEA:10596"/>
        <dbReference type="Rhea" id="RHEA-COMP:10136"/>
        <dbReference type="Rhea" id="RHEA-COMP:20101"/>
        <dbReference type="ChEBI" id="CHEBI:15378"/>
        <dbReference type="ChEBI" id="CHEBI:30616"/>
        <dbReference type="ChEBI" id="CHEBI:46858"/>
        <dbReference type="ChEBI" id="CHEBI:61978"/>
        <dbReference type="ChEBI" id="CHEBI:456216"/>
    </reaction>
</comment>
<dbReference type="Pfam" id="PF13614">
    <property type="entry name" value="AAA_31"/>
    <property type="match status" value="1"/>
</dbReference>
<dbReference type="Pfam" id="PF02706">
    <property type="entry name" value="Wzz"/>
    <property type="match status" value="1"/>
</dbReference>
<evidence type="ECO:0000259" key="22">
    <source>
        <dbReference type="Pfam" id="PF13807"/>
    </source>
</evidence>
<protein>
    <recommendedName>
        <fullName evidence="16">Putative tyrosine-protein kinase EpsB</fullName>
    </recommendedName>
    <alternativeName>
        <fullName evidence="17">EPS I polysaccharide export protein EpsB</fullName>
    </alternativeName>
</protein>
<dbReference type="GO" id="GO:0005886">
    <property type="term" value="C:plasma membrane"/>
    <property type="evidence" value="ECO:0007669"/>
    <property type="project" value="UniProtKB-SubCell"/>
</dbReference>
<comment type="subcellular location">
    <subcellularLocation>
        <location evidence="1">Cell inner membrane</location>
        <topology evidence="1">Multi-pass membrane protein</topology>
    </subcellularLocation>
</comment>
<keyword evidence="18" id="KW-0175">Coiled coil</keyword>
<dbReference type="InterPro" id="IPR025669">
    <property type="entry name" value="AAA_dom"/>
</dbReference>
<evidence type="ECO:0000256" key="14">
    <source>
        <dbReference type="ARBA" id="ARBA00053015"/>
    </source>
</evidence>
<dbReference type="GO" id="GO:0042802">
    <property type="term" value="F:identical protein binding"/>
    <property type="evidence" value="ECO:0007669"/>
    <property type="project" value="UniProtKB-ARBA"/>
</dbReference>
<evidence type="ECO:0000256" key="15">
    <source>
        <dbReference type="ARBA" id="ARBA00054296"/>
    </source>
</evidence>
<evidence type="ECO:0000256" key="11">
    <source>
        <dbReference type="ARBA" id="ARBA00023136"/>
    </source>
</evidence>
<dbReference type="GO" id="GO:0005524">
    <property type="term" value="F:ATP binding"/>
    <property type="evidence" value="ECO:0007669"/>
    <property type="project" value="UniProtKB-KW"/>
</dbReference>
<feature type="domain" description="AAA" evidence="21">
    <location>
        <begin position="552"/>
        <end position="672"/>
    </location>
</feature>
<comment type="similarity">
    <text evidence="2">Belongs to the etk/wzc family.</text>
</comment>
<evidence type="ECO:0000256" key="8">
    <source>
        <dbReference type="ARBA" id="ARBA00022777"/>
    </source>
</evidence>
<evidence type="ECO:0000256" key="16">
    <source>
        <dbReference type="ARBA" id="ARBA00067833"/>
    </source>
</evidence>
<dbReference type="SUPFAM" id="SSF52540">
    <property type="entry name" value="P-loop containing nucleoside triphosphate hydrolases"/>
    <property type="match status" value="1"/>
</dbReference>
<keyword evidence="13" id="KW-0270">Exopolysaccharide synthesis</keyword>
<keyword evidence="8" id="KW-0418">Kinase</keyword>
<evidence type="ECO:0000256" key="10">
    <source>
        <dbReference type="ARBA" id="ARBA00022989"/>
    </source>
</evidence>
<keyword evidence="24" id="KW-1185">Reference proteome</keyword>
<evidence type="ECO:0000256" key="4">
    <source>
        <dbReference type="ARBA" id="ARBA00022519"/>
    </source>
</evidence>
<evidence type="ECO:0000313" key="24">
    <source>
        <dbReference type="Proteomes" id="UP000197535"/>
    </source>
</evidence>
<dbReference type="NCBIfam" id="TIGR01007">
    <property type="entry name" value="eps_fam"/>
    <property type="match status" value="1"/>
</dbReference>
<keyword evidence="3" id="KW-1003">Cell membrane</keyword>
<evidence type="ECO:0000256" key="17">
    <source>
        <dbReference type="ARBA" id="ARBA00081049"/>
    </source>
</evidence>
<evidence type="ECO:0000256" key="19">
    <source>
        <dbReference type="SAM" id="Phobius"/>
    </source>
</evidence>
<feature type="domain" description="Tyrosine-protein kinase G-rich" evidence="22">
    <location>
        <begin position="392"/>
        <end position="472"/>
    </location>
</feature>
<evidence type="ECO:0000313" key="23">
    <source>
        <dbReference type="EMBL" id="OWW18575.1"/>
    </source>
</evidence>
<keyword evidence="4" id="KW-0997">Cell inner membrane</keyword>
<dbReference type="FunFam" id="3.40.50.300:FF:000527">
    <property type="entry name" value="Tyrosine-protein kinase etk"/>
    <property type="match status" value="1"/>
</dbReference>
<evidence type="ECO:0000256" key="3">
    <source>
        <dbReference type="ARBA" id="ARBA00022475"/>
    </source>
</evidence>
<reference evidence="23 24" key="1">
    <citation type="submission" date="2016-02" db="EMBL/GenBank/DDBJ databases">
        <authorList>
            <person name="Wen L."/>
            <person name="He K."/>
            <person name="Yang H."/>
        </authorList>
    </citation>
    <scope>NUCLEOTIDE SEQUENCE [LARGE SCALE GENOMIC DNA]</scope>
    <source>
        <strain evidence="23 24">TSA40</strain>
    </source>
</reference>
<gene>
    <name evidence="23" type="ORF">AYR66_00760</name>
</gene>
<evidence type="ECO:0000256" key="13">
    <source>
        <dbReference type="ARBA" id="ARBA00023169"/>
    </source>
</evidence>
<dbReference type="InterPro" id="IPR032807">
    <property type="entry name" value="GNVR"/>
</dbReference>
<dbReference type="InterPro" id="IPR005702">
    <property type="entry name" value="Wzc-like_C"/>
</dbReference>
<sequence length="745" mass="81680">MMNPTTNQLQTHIIEEDDTVDLAKYLGFFFDNRWLIAGVAFVVMLLGLAYVLVATPIYKANMLVKVESDSARPKSMPVELAGSETNHDTKAAVAAEMEVLRSRAVITRAVDSGRFYISVKPKYFPLIGEWIARRSKQISEPGLFGLGGYVWGSEQAKVSEFNVPEELEGKPFILTANGSGGYRLTQDEYGIDVAGKAGDTLTNKTGQGVLELRVDQLNAKAGAQFTLSRAGRLETVERLQEGLNIGEKGKQSGIIDVALEGPNPKLISTILNEIGREYVALNIDKKAEEAKKTLTFLNTQLPELKKELEQSETKYNQLRNSRGTVDLGEEAKSALSQSVMTQTKLLELKQKKDDLLTRYQPNHPSVLALDQQMDGLRREIAGIEARIKKLPDVEQNVLRLNRDVKINTDLYTALLSAAQQLRVATESNVGSVRVLDTAVVPLRPIKPKRSLVLVLTGMVGIVLGIMAALARKSIYGRIDGPREIEERLGLPVTATIPHSASQDKVHARLQHDKQGAAVLPLDVPYDGTIESLRRFRTSLQFAMLEAKNNIVMIAGATPSVGKSFVSANFAAVLASIGKKVLLIDGDMRSGHLHRYFGMERSPGLSEVITGEAMYGKAIRRDVAENVDFLSSGQIPRKPTELLAHDNFGKLLELFSARYDYILIDTPPLLAVSDALVVASHAGAIFNVVRGGQTTTGEIEETVRRLNQAGHKVTGVVFNDSKQRFSRYGYDAAYGKYGYVASEGKA</sequence>
<evidence type="ECO:0000256" key="2">
    <source>
        <dbReference type="ARBA" id="ARBA00008883"/>
    </source>
</evidence>
<feature type="coiled-coil region" evidence="18">
    <location>
        <begin position="287"/>
        <end position="321"/>
    </location>
</feature>
<keyword evidence="6 19" id="KW-0812">Transmembrane</keyword>
<dbReference type="Proteomes" id="UP000197535">
    <property type="component" value="Unassembled WGS sequence"/>
</dbReference>
<dbReference type="AlphaFoldDB" id="A0A254T7M7"/>
<dbReference type="Gene3D" id="3.40.50.300">
    <property type="entry name" value="P-loop containing nucleotide triphosphate hydrolases"/>
    <property type="match status" value="1"/>
</dbReference>
<evidence type="ECO:0000256" key="6">
    <source>
        <dbReference type="ARBA" id="ARBA00022692"/>
    </source>
</evidence>
<dbReference type="InterPro" id="IPR050445">
    <property type="entry name" value="Bact_polysacc_biosynth/exp"/>
</dbReference>
<comment type="function">
    <text evidence="15">Probably involved in polymerization and/or export of exopolysaccharide EPS I which functions as a virulence factor. May be involved in an ATP-dependent process in the pathway for EPS I production, possibly export of the trimeric repeat units across the inner membrane or their polymerization.</text>
</comment>
<dbReference type="InterPro" id="IPR005700">
    <property type="entry name" value="EPS_ExoP-like"/>
</dbReference>
<evidence type="ECO:0000256" key="9">
    <source>
        <dbReference type="ARBA" id="ARBA00022840"/>
    </source>
</evidence>
<dbReference type="CDD" id="cd05387">
    <property type="entry name" value="BY-kinase"/>
    <property type="match status" value="1"/>
</dbReference>
<dbReference type="PANTHER" id="PTHR32309:SF32">
    <property type="entry name" value="TYROSINE-PROTEIN KINASE ETK-RELATED"/>
    <property type="match status" value="1"/>
</dbReference>
<dbReference type="NCBIfam" id="TIGR01005">
    <property type="entry name" value="eps_transp_fam"/>
    <property type="match status" value="1"/>
</dbReference>
<evidence type="ECO:0000256" key="12">
    <source>
        <dbReference type="ARBA" id="ARBA00023137"/>
    </source>
</evidence>
<feature type="transmembrane region" description="Helical" evidence="19">
    <location>
        <begin position="34"/>
        <end position="53"/>
    </location>
</feature>
<evidence type="ECO:0000259" key="21">
    <source>
        <dbReference type="Pfam" id="PF13614"/>
    </source>
</evidence>
<evidence type="ECO:0000256" key="18">
    <source>
        <dbReference type="SAM" id="Coils"/>
    </source>
</evidence>
<evidence type="ECO:0000256" key="7">
    <source>
        <dbReference type="ARBA" id="ARBA00022741"/>
    </source>
</evidence>
<comment type="caution">
    <text evidence="23">The sequence shown here is derived from an EMBL/GenBank/DDBJ whole genome shotgun (WGS) entry which is preliminary data.</text>
</comment>
<keyword evidence="9" id="KW-0067">ATP-binding</keyword>
<keyword evidence="5" id="KW-0808">Transferase</keyword>
<keyword evidence="7" id="KW-0547">Nucleotide-binding</keyword>
<dbReference type="RefSeq" id="WP_088710302.1">
    <property type="nucleotide sequence ID" value="NZ_LSTO01000003.1"/>
</dbReference>
<proteinExistence type="inferred from homology"/>
<name>A0A254T7M7_9BURK</name>
<dbReference type="OrthoDB" id="9808257at2"/>
<dbReference type="GO" id="GO:0004713">
    <property type="term" value="F:protein tyrosine kinase activity"/>
    <property type="evidence" value="ECO:0007669"/>
    <property type="project" value="UniProtKB-KW"/>
</dbReference>
<keyword evidence="12" id="KW-0829">Tyrosine-protein kinase</keyword>
<keyword evidence="10 19" id="KW-1133">Transmembrane helix</keyword>
<dbReference type="InterPro" id="IPR027417">
    <property type="entry name" value="P-loop_NTPase"/>
</dbReference>
<keyword evidence="11 19" id="KW-0472">Membrane</keyword>
<evidence type="ECO:0000259" key="20">
    <source>
        <dbReference type="Pfam" id="PF02706"/>
    </source>
</evidence>
<dbReference type="GO" id="GO:0000271">
    <property type="term" value="P:polysaccharide biosynthetic process"/>
    <property type="evidence" value="ECO:0007669"/>
    <property type="project" value="UniProtKB-KW"/>
</dbReference>
<evidence type="ECO:0000256" key="1">
    <source>
        <dbReference type="ARBA" id="ARBA00004429"/>
    </source>
</evidence>
<organism evidence="23 24">
    <name type="scientific">Noviherbaspirillum denitrificans</name>
    <dbReference type="NCBI Taxonomy" id="1968433"/>
    <lineage>
        <taxon>Bacteria</taxon>
        <taxon>Pseudomonadati</taxon>
        <taxon>Pseudomonadota</taxon>
        <taxon>Betaproteobacteria</taxon>
        <taxon>Burkholderiales</taxon>
        <taxon>Oxalobacteraceae</taxon>
        <taxon>Noviherbaspirillum</taxon>
    </lineage>
</organism>
<dbReference type="Pfam" id="PF13807">
    <property type="entry name" value="GNVR"/>
    <property type="match status" value="1"/>
</dbReference>
<dbReference type="PANTHER" id="PTHR32309">
    <property type="entry name" value="TYROSINE-PROTEIN KINASE"/>
    <property type="match status" value="1"/>
</dbReference>
<feature type="transmembrane region" description="Helical" evidence="19">
    <location>
        <begin position="451"/>
        <end position="470"/>
    </location>
</feature>
<feature type="domain" description="Polysaccharide chain length determinant N-terminal" evidence="20">
    <location>
        <begin position="18"/>
        <end position="111"/>
    </location>
</feature>